<dbReference type="Proteomes" id="UP001056120">
    <property type="component" value="Linkage Group LG21"/>
</dbReference>
<organism evidence="1 2">
    <name type="scientific">Smallanthus sonchifolius</name>
    <dbReference type="NCBI Taxonomy" id="185202"/>
    <lineage>
        <taxon>Eukaryota</taxon>
        <taxon>Viridiplantae</taxon>
        <taxon>Streptophyta</taxon>
        <taxon>Embryophyta</taxon>
        <taxon>Tracheophyta</taxon>
        <taxon>Spermatophyta</taxon>
        <taxon>Magnoliopsida</taxon>
        <taxon>eudicotyledons</taxon>
        <taxon>Gunneridae</taxon>
        <taxon>Pentapetalae</taxon>
        <taxon>asterids</taxon>
        <taxon>campanulids</taxon>
        <taxon>Asterales</taxon>
        <taxon>Asteraceae</taxon>
        <taxon>Asteroideae</taxon>
        <taxon>Heliantheae alliance</taxon>
        <taxon>Millerieae</taxon>
        <taxon>Smallanthus</taxon>
    </lineage>
</organism>
<comment type="caution">
    <text evidence="1">The sequence shown here is derived from an EMBL/GenBank/DDBJ whole genome shotgun (WGS) entry which is preliminary data.</text>
</comment>
<reference evidence="1 2" key="2">
    <citation type="journal article" date="2022" name="Mol. Ecol. Resour.">
        <title>The genomes of chicory, endive, great burdock and yacon provide insights into Asteraceae paleo-polyploidization history and plant inulin production.</title>
        <authorList>
            <person name="Fan W."/>
            <person name="Wang S."/>
            <person name="Wang H."/>
            <person name="Wang A."/>
            <person name="Jiang F."/>
            <person name="Liu H."/>
            <person name="Zhao H."/>
            <person name="Xu D."/>
            <person name="Zhang Y."/>
        </authorList>
    </citation>
    <scope>NUCLEOTIDE SEQUENCE [LARGE SCALE GENOMIC DNA]</scope>
    <source>
        <strain evidence="2">cv. Yunnan</strain>
        <tissue evidence="1">Leaves</tissue>
    </source>
</reference>
<dbReference type="EMBL" id="CM042038">
    <property type="protein sequence ID" value="KAI3731143.1"/>
    <property type="molecule type" value="Genomic_DNA"/>
</dbReference>
<evidence type="ECO:0000313" key="1">
    <source>
        <dbReference type="EMBL" id="KAI3731143.1"/>
    </source>
</evidence>
<reference evidence="2" key="1">
    <citation type="journal article" date="2022" name="Mol. Ecol. Resour.">
        <title>The genomes of chicory, endive, great burdock and yacon provide insights into Asteraceae palaeo-polyploidization history and plant inulin production.</title>
        <authorList>
            <person name="Fan W."/>
            <person name="Wang S."/>
            <person name="Wang H."/>
            <person name="Wang A."/>
            <person name="Jiang F."/>
            <person name="Liu H."/>
            <person name="Zhao H."/>
            <person name="Xu D."/>
            <person name="Zhang Y."/>
        </authorList>
    </citation>
    <scope>NUCLEOTIDE SEQUENCE [LARGE SCALE GENOMIC DNA]</scope>
    <source>
        <strain evidence="2">cv. Yunnan</strain>
    </source>
</reference>
<protein>
    <submittedName>
        <fullName evidence="1">Uncharacterized protein</fullName>
    </submittedName>
</protein>
<name>A0ACB9CA85_9ASTR</name>
<keyword evidence="2" id="KW-1185">Reference proteome</keyword>
<gene>
    <name evidence="1" type="ORF">L1987_62326</name>
</gene>
<accession>A0ACB9CA85</accession>
<sequence>MISLVVWMEGIKQSDFVLYVNCLYNQNQTILAHADFCCDCWLFLLCACILCEIGSYRFLPLSLTGKALTNVIAIGVGGSFLGPLFMHACSSNITNVKLQIHVSTQILERVYRQPKAQHMNMQNTLIAFGENRTTLAALLQKQKQELAGKRA</sequence>
<evidence type="ECO:0000313" key="2">
    <source>
        <dbReference type="Proteomes" id="UP001056120"/>
    </source>
</evidence>
<proteinExistence type="predicted"/>